<proteinExistence type="predicted"/>
<gene>
    <name evidence="1" type="ORF">BKX93_01230</name>
</gene>
<sequence length="74" mass="8191">MNPSRLVKEIADDDYALDVIQGDQVLVTSPVIVGAKGSEWEGSLVFTKEYLLSLMQLGLKHRLLNPDDIHTPSL</sequence>
<dbReference type="KEGG" id="cvc:BKX93_01230"/>
<dbReference type="GeneID" id="68839849"/>
<dbReference type="STRING" id="1108595.BKX93_01230"/>
<accession>A0A1D9LBU1</accession>
<dbReference type="EMBL" id="CP017707">
    <property type="protein sequence ID" value="AOZ48748.1"/>
    <property type="molecule type" value="Genomic_DNA"/>
</dbReference>
<evidence type="ECO:0000313" key="2">
    <source>
        <dbReference type="Proteomes" id="UP000178776"/>
    </source>
</evidence>
<dbReference type="RefSeq" id="WP_046155840.1">
    <property type="nucleotide sequence ID" value="NZ_CP017707.1"/>
</dbReference>
<reference evidence="1 2" key="1">
    <citation type="submission" date="2016-10" db="EMBL/GenBank/DDBJ databases">
        <title>Chromobacterium muskegensis sp. nov., an insecticidal bacterium isolated from Sphagnum bogs.</title>
        <authorList>
            <person name="Sparks M.E."/>
            <person name="Blackburn M.B."/>
            <person name="Gundersen-Rindal D.E."/>
            <person name="Mitchell A."/>
            <person name="Farrar R."/>
            <person name="Kuhar D."/>
        </authorList>
    </citation>
    <scope>NUCLEOTIDE SEQUENCE [LARGE SCALE GENOMIC DNA]</scope>
    <source>
        <strain evidence="1 2">21-1</strain>
    </source>
</reference>
<dbReference type="AlphaFoldDB" id="A0A1D9LBU1"/>
<name>A0A1D9LBU1_9NEIS</name>
<organism evidence="1 2">
    <name type="scientific">Chromobacterium vaccinii</name>
    <dbReference type="NCBI Taxonomy" id="1108595"/>
    <lineage>
        <taxon>Bacteria</taxon>
        <taxon>Pseudomonadati</taxon>
        <taxon>Pseudomonadota</taxon>
        <taxon>Betaproteobacteria</taxon>
        <taxon>Neisseriales</taxon>
        <taxon>Chromobacteriaceae</taxon>
        <taxon>Chromobacterium</taxon>
    </lineage>
</organism>
<evidence type="ECO:0000313" key="1">
    <source>
        <dbReference type="EMBL" id="AOZ48748.1"/>
    </source>
</evidence>
<protein>
    <submittedName>
        <fullName evidence="1">Uncharacterized protein</fullName>
    </submittedName>
</protein>
<dbReference type="Proteomes" id="UP000178776">
    <property type="component" value="Chromosome"/>
</dbReference>